<dbReference type="RefSeq" id="WP_321399767.1">
    <property type="nucleotide sequence ID" value="NZ_CP139487.1"/>
</dbReference>
<feature type="domain" description="Response regulatory" evidence="3">
    <location>
        <begin position="4"/>
        <end position="119"/>
    </location>
</feature>
<organism evidence="4 5">
    <name type="scientific">Peredibacter starrii</name>
    <dbReference type="NCBI Taxonomy" id="28202"/>
    <lineage>
        <taxon>Bacteria</taxon>
        <taxon>Pseudomonadati</taxon>
        <taxon>Bdellovibrionota</taxon>
        <taxon>Bacteriovoracia</taxon>
        <taxon>Bacteriovoracales</taxon>
        <taxon>Bacteriovoracaceae</taxon>
        <taxon>Peredibacter</taxon>
    </lineage>
</organism>
<gene>
    <name evidence="4" type="ORF">SOO65_09595</name>
</gene>
<dbReference type="PROSITE" id="PS50110">
    <property type="entry name" value="RESPONSE_REGULATORY"/>
    <property type="match status" value="1"/>
</dbReference>
<protein>
    <submittedName>
        <fullName evidence="4">Response regulator</fullName>
    </submittedName>
</protein>
<dbReference type="Gene3D" id="3.40.50.2300">
    <property type="match status" value="1"/>
</dbReference>
<dbReference type="Pfam" id="PF00072">
    <property type="entry name" value="Response_reg"/>
    <property type="match status" value="1"/>
</dbReference>
<evidence type="ECO:0000256" key="2">
    <source>
        <dbReference type="PROSITE-ProRule" id="PRU00169"/>
    </source>
</evidence>
<evidence type="ECO:0000256" key="1">
    <source>
        <dbReference type="ARBA" id="ARBA00022553"/>
    </source>
</evidence>
<dbReference type="Proteomes" id="UP001324634">
    <property type="component" value="Chromosome"/>
</dbReference>
<dbReference type="InterPro" id="IPR001789">
    <property type="entry name" value="Sig_transdc_resp-reg_receiver"/>
</dbReference>
<dbReference type="AlphaFoldDB" id="A0AAX4HUN0"/>
<dbReference type="GO" id="GO:0000160">
    <property type="term" value="P:phosphorelay signal transduction system"/>
    <property type="evidence" value="ECO:0007669"/>
    <property type="project" value="InterPro"/>
</dbReference>
<keyword evidence="1 2" id="KW-0597">Phosphoprotein</keyword>
<name>A0AAX4HUN0_9BACT</name>
<dbReference type="InterPro" id="IPR050595">
    <property type="entry name" value="Bact_response_regulator"/>
</dbReference>
<dbReference type="KEGG" id="psti:SOO65_09595"/>
<evidence type="ECO:0000313" key="5">
    <source>
        <dbReference type="Proteomes" id="UP001324634"/>
    </source>
</evidence>
<dbReference type="InterPro" id="IPR011006">
    <property type="entry name" value="CheY-like_superfamily"/>
</dbReference>
<evidence type="ECO:0000259" key="3">
    <source>
        <dbReference type="PROSITE" id="PS50110"/>
    </source>
</evidence>
<dbReference type="PANTHER" id="PTHR44591">
    <property type="entry name" value="STRESS RESPONSE REGULATOR PROTEIN 1"/>
    <property type="match status" value="1"/>
</dbReference>
<reference evidence="4 5" key="1">
    <citation type="submission" date="2023-11" db="EMBL/GenBank/DDBJ databases">
        <title>Peredibacter starrii A3.12.</title>
        <authorList>
            <person name="Mitchell R.J."/>
        </authorList>
    </citation>
    <scope>NUCLEOTIDE SEQUENCE [LARGE SCALE GENOMIC DNA]</scope>
    <source>
        <strain evidence="4 5">A3.12</strain>
    </source>
</reference>
<feature type="modified residue" description="4-aspartylphosphate" evidence="2">
    <location>
        <position position="54"/>
    </location>
</feature>
<dbReference type="PANTHER" id="PTHR44591:SF3">
    <property type="entry name" value="RESPONSE REGULATORY DOMAIN-CONTAINING PROTEIN"/>
    <property type="match status" value="1"/>
</dbReference>
<dbReference type="EMBL" id="CP139487">
    <property type="protein sequence ID" value="WPU67004.1"/>
    <property type="molecule type" value="Genomic_DNA"/>
</dbReference>
<dbReference type="SMART" id="SM00448">
    <property type="entry name" value="REC"/>
    <property type="match status" value="1"/>
</dbReference>
<accession>A0AAX4HUN0</accession>
<sequence>MTKRILVVEDDTSIRELLVELLESEGYSVSSAINGLEGLKYLQTQGNPDLILIDLMMPVMDGYSFRTEQLKNSNWASIPTVVMSAEANAKEKMKNFNITAFLSKPVELDTILKTVARFS</sequence>
<dbReference type="SUPFAM" id="SSF52172">
    <property type="entry name" value="CheY-like"/>
    <property type="match status" value="1"/>
</dbReference>
<evidence type="ECO:0000313" key="4">
    <source>
        <dbReference type="EMBL" id="WPU67004.1"/>
    </source>
</evidence>
<keyword evidence="5" id="KW-1185">Reference proteome</keyword>
<proteinExistence type="predicted"/>